<dbReference type="PANTHER" id="PTHR47661">
    <property type="entry name" value="PHOSPHOGLUCAN PHOSPHATASE LSF1, CHLOROPLASTIC"/>
    <property type="match status" value="1"/>
</dbReference>
<keyword evidence="3" id="KW-1185">Reference proteome</keyword>
<dbReference type="PANTHER" id="PTHR47661:SF4">
    <property type="entry name" value="OS08G0162600 PROTEIN"/>
    <property type="match status" value="1"/>
</dbReference>
<dbReference type="EMBL" id="CP126214">
    <property type="protein sequence ID" value="WIA16440.1"/>
    <property type="molecule type" value="Genomic_DNA"/>
</dbReference>
<keyword evidence="1" id="KW-0812">Transmembrane</keyword>
<dbReference type="Gene3D" id="2.20.28.10">
    <property type="match status" value="1"/>
</dbReference>
<evidence type="ECO:0000313" key="3">
    <source>
        <dbReference type="Proteomes" id="UP001244341"/>
    </source>
</evidence>
<dbReference type="SUPFAM" id="SSF57802">
    <property type="entry name" value="Rubredoxin-like"/>
    <property type="match status" value="1"/>
</dbReference>
<evidence type="ECO:0000256" key="1">
    <source>
        <dbReference type="SAM" id="Phobius"/>
    </source>
</evidence>
<feature type="transmembrane region" description="Helical" evidence="1">
    <location>
        <begin position="207"/>
        <end position="227"/>
    </location>
</feature>
<name>A0ABY8U529_TETOB</name>
<organism evidence="2 3">
    <name type="scientific">Tetradesmus obliquus</name>
    <name type="common">Green alga</name>
    <name type="synonym">Acutodesmus obliquus</name>
    <dbReference type="NCBI Taxonomy" id="3088"/>
    <lineage>
        <taxon>Eukaryota</taxon>
        <taxon>Viridiplantae</taxon>
        <taxon>Chlorophyta</taxon>
        <taxon>core chlorophytes</taxon>
        <taxon>Chlorophyceae</taxon>
        <taxon>CS clade</taxon>
        <taxon>Sphaeropleales</taxon>
        <taxon>Scenedesmaceae</taxon>
        <taxon>Tetradesmus</taxon>
    </lineage>
</organism>
<protein>
    <recommendedName>
        <fullName evidence="4">Rubredoxin-like domain-containing protein</fullName>
    </recommendedName>
</protein>
<reference evidence="2 3" key="1">
    <citation type="submission" date="2023-05" db="EMBL/GenBank/DDBJ databases">
        <title>A 100% complete, gapless, phased diploid assembly of the Scenedesmus obliquus UTEX 3031 genome.</title>
        <authorList>
            <person name="Biondi T.C."/>
            <person name="Hanschen E.R."/>
            <person name="Kwon T."/>
            <person name="Eng W."/>
            <person name="Kruse C.P.S."/>
            <person name="Koehler S.I."/>
            <person name="Kunde Y."/>
            <person name="Gleasner C.D."/>
            <person name="You Mak K.T."/>
            <person name="Polle J."/>
            <person name="Hovde B.T."/>
            <person name="Starkenburg S.R."/>
        </authorList>
    </citation>
    <scope>NUCLEOTIDE SEQUENCE [LARGE SCALE GENOMIC DNA]</scope>
    <source>
        <strain evidence="2 3">DOE0152z</strain>
    </source>
</reference>
<proteinExistence type="predicted"/>
<gene>
    <name evidence="2" type="ORF">OEZ85_013126</name>
</gene>
<evidence type="ECO:0000313" key="2">
    <source>
        <dbReference type="EMBL" id="WIA16440.1"/>
    </source>
</evidence>
<accession>A0ABY8U529</accession>
<sequence length="230" mass="24235">MASTLAQKSSFVGRTAAFRPAVGARPLAVRRAPVVVKAAGEVTVEIDKPVGLKLEQSTAKGGGLVVKGVSGNAAKSGIKAGDTIIYASSFFGDELWPADKLSFTQTAIQRAPSPVCFVYVKGENTNVNVKRLPKKPAPPRFGRKLTARQSELASHICVDCGWIYCETTPFEDTPSDYRCPQCNAPKRRFVGYDAETGKKSGIAEGTIGTIATVVGGLAGIVILAYLATSV</sequence>
<keyword evidence="1" id="KW-0472">Membrane</keyword>
<keyword evidence="1" id="KW-1133">Transmembrane helix</keyword>
<evidence type="ECO:0008006" key="4">
    <source>
        <dbReference type="Google" id="ProtNLM"/>
    </source>
</evidence>
<dbReference type="Proteomes" id="UP001244341">
    <property type="component" value="Chromosome 7b"/>
</dbReference>